<organism evidence="2 3">
    <name type="scientific">Parashewanella spongiae</name>
    <dbReference type="NCBI Taxonomy" id="342950"/>
    <lineage>
        <taxon>Bacteria</taxon>
        <taxon>Pseudomonadati</taxon>
        <taxon>Pseudomonadota</taxon>
        <taxon>Gammaproteobacteria</taxon>
        <taxon>Alteromonadales</taxon>
        <taxon>Shewanellaceae</taxon>
        <taxon>Parashewanella</taxon>
    </lineage>
</organism>
<dbReference type="EMBL" id="QYYH01000046">
    <property type="protein sequence ID" value="RJY16468.1"/>
    <property type="molecule type" value="Genomic_DNA"/>
</dbReference>
<evidence type="ECO:0000313" key="2">
    <source>
        <dbReference type="EMBL" id="RJY16468.1"/>
    </source>
</evidence>
<name>A0A3A6U500_9GAMM</name>
<keyword evidence="1" id="KW-0175">Coiled coil</keyword>
<gene>
    <name evidence="2" type="ORF">D5R81_08950</name>
</gene>
<keyword evidence="3" id="KW-1185">Reference proteome</keyword>
<proteinExistence type="predicted"/>
<evidence type="ECO:0000313" key="3">
    <source>
        <dbReference type="Proteomes" id="UP000273022"/>
    </source>
</evidence>
<feature type="coiled-coil region" evidence="1">
    <location>
        <begin position="285"/>
        <end position="316"/>
    </location>
</feature>
<reference evidence="2 3" key="1">
    <citation type="submission" date="2018-09" db="EMBL/GenBank/DDBJ databases">
        <title>Phylogeny of the Shewanellaceae, and recommendation for two new genera, Pseudoshewanella and Parashewanella.</title>
        <authorList>
            <person name="Wang G."/>
        </authorList>
    </citation>
    <scope>NUCLEOTIDE SEQUENCE [LARGE SCALE GENOMIC DNA]</scope>
    <source>
        <strain evidence="2 3">KCTC 22492</strain>
    </source>
</reference>
<evidence type="ECO:0000256" key="1">
    <source>
        <dbReference type="SAM" id="Coils"/>
    </source>
</evidence>
<feature type="coiled-coil region" evidence="1">
    <location>
        <begin position="565"/>
        <end position="592"/>
    </location>
</feature>
<dbReference type="RefSeq" id="WP_121853315.1">
    <property type="nucleotide sequence ID" value="NZ_JAKILH010000039.1"/>
</dbReference>
<comment type="caution">
    <text evidence="2">The sequence shown here is derived from an EMBL/GenBank/DDBJ whole genome shotgun (WGS) entry which is preliminary data.</text>
</comment>
<sequence>MAVGQRGVLRSDEITGTQKLANLSVSHDVQVRTNKTSLAAHDYGVSITSDDIVEIYRQYFKSPISGKMIIGDKVGPTATGGQHQTSQLVRNTVLVGNEISPRVAAKNIMKSDELAKTVLSESSAQRAADILVEIAKIEEPQKPSELTIHKHKWAEILLKIAQSKQDHVVAVLNKLPDDNRNAVLGHSWRHLTTLDIGKTEESELLSCIVLKMAPDKSAQFLKQCTGDQVYAILQCGRMETFSKAHELDFVNVSASDGFNVLTVDCLKGATSYRESMASKACTSILAIMGDELDDKINKLQNEQQKAIREIASYKYEQNLNVELGGTTEENQKEEQGALSVSIGSFYVITDETDGEVPTNFHQDSASLRAVVNSTSSDQNRGYVLRPGITIATIDPTAALRTTSTDYEGDNVSFASYSTDDEFDEWIGGTHTLLTEQSLLRNTSLNEHRKSLLTKSVNQSLRPVGNFEVIRSVDKRIHTTSVLPAASYSSAIKTMKKANEMDTLKKEKTQQSLQAQETISDLDTAMDFEESIDMPKLVVETLELGLSEREYKNMTNRLGDFLLAVAHSCQRRKAEIEYEIQSWEEQKAQLETASNINQQVVTEQLTRATAKLSQLRMMKEHPLSTVQQRMLRDGFVELLARYLMLENEQEEFKQQTVGIRGGKKAFALKVNKLQQFREALDNQSWESVTLISSLVNSALANARKKDAYIAAKKTDQHFELEGKRTYRDVSLDTIERFGNYVVMGGDSSATDFDQMILVQGLNTSLESIAGHQGSIDKELLPKMEKKEKALRTMLFEIGDEKKKVYPESLHEELGQIEQQIEVINSRIKEEGKGSTPKTTKEKIMERRQQQLDLTTLYTEAQQAYLKLSGQHETLREEVCKLLEEIAQTDKTISSIEDDILTKEQKLKDNDTWGIDRLYTDAFSAQERMRTHGMSTELQYFIDSTKGESNKVKYYFPELVVAHAKDVLRESAESKMASKWKEVKAEEKQIKIDEELSMLEERAVIGHHEVLFHALGHEQYCNLTAIKKLNNESRRRIRDHLILNGAIDIPRTHKRIIFNIAKEAGIISRESCSSDIFIEEIKLSASPFQEELMIALAIKVPETFVRLVSAVDPMKLNVHELCAIYEGCRAMPSNPKLHDIEKQCAEYAKYKTVDELMPKQNMEMCLAAGEALNKHILLMNVNNATHSDQTPDCITKIPFDKHKVFDYSNPRMQLLYALSFAQNFIAGAEVGMMHLSASFLEQSTSQHIMQAHNSAKLHMIGLGQQLLVESQPEFKEGKCYQNIYFSASGSPGNCLVNTDSFQPRGAESDWNYKK</sequence>
<accession>A0A3A6U500</accession>
<dbReference type="Proteomes" id="UP000273022">
    <property type="component" value="Unassembled WGS sequence"/>
</dbReference>
<protein>
    <submittedName>
        <fullName evidence="2">Uncharacterized protein</fullName>
    </submittedName>
</protein>